<feature type="domain" description="Tyrosine-protein kinase G-rich" evidence="18">
    <location>
        <begin position="382"/>
        <end position="457"/>
    </location>
</feature>
<evidence type="ECO:0000259" key="17">
    <source>
        <dbReference type="Pfam" id="PF13614"/>
    </source>
</evidence>
<evidence type="ECO:0000256" key="7">
    <source>
        <dbReference type="ARBA" id="ARBA00022741"/>
    </source>
</evidence>
<evidence type="ECO:0000256" key="10">
    <source>
        <dbReference type="ARBA" id="ARBA00022989"/>
    </source>
</evidence>
<dbReference type="PANTHER" id="PTHR32309:SF32">
    <property type="entry name" value="TYROSINE-PROTEIN KINASE ETK-RELATED"/>
    <property type="match status" value="1"/>
</dbReference>
<evidence type="ECO:0000256" key="2">
    <source>
        <dbReference type="ARBA" id="ARBA00008883"/>
    </source>
</evidence>
<dbReference type="NCBIfam" id="TIGR01007">
    <property type="entry name" value="eps_fam"/>
    <property type="match status" value="1"/>
</dbReference>
<accession>A0A3B0M7M2</accession>
<sequence>MSNKVTEIEEEGSEIQLSDIFAQLMARKWIIVATTFAGLMFGLFQGQLPPDEYRASALVNIEKRGQSIELPEILIGGGLRPDTTRIAAEAHIINSRFILDPVARDLNLDWRLTPQRFPVIGHVAVRRAVPSIPNFIAPSYTRYGDVIEMDLLEVDEPLIGRRAVVEVTGPETFEIRFGDREPMAGRVGEIVEVVPGFRFRISEMDVPEGRIYSVQRVPMRVAAARLRSGLSVRERTPPLNSGIVDFRFTSTDRDLALEAVNAIVDSYRAQTLDRRSAEIDQSLEFIESQLEDVRLQSADAAEALSEFRGQRETTELTTNSQELLNRIVGIESEIEELRFREEQLAQRLTENHPDYRELIDRRTRLETRLEEMRVEATKLPPLEQELLRLTQAQERAIEIERQLSARAEQLGVVRASTVSNVHMLEPAEAASHIGPNRTRPLQLGGLAGLVLGIGFVLGLNFMRRGIDDSRSIEEMGLSLFATINRVIGLRTGGHSDPNYALARTMPSDIVVESLRGLRTGLQFSLASAERKSLMITSPAPSLGKSFVSYNLALVSAQAGGRILLIDADMRKGKLRRQFKQSKRDKGLSELLSRSATIEEVLVTDPDTGLDFIGSGKYPPNPADLLTSAAFDQLMRDASDAYDLVIIDTPPVLAVTDPGIIGQKVGMSLLVLKHLETTRAEILSTVKILDTSGVKLSGAILNQFDAKASRYGHYGHKYGYYGGYKYGYD</sequence>
<comment type="similarity">
    <text evidence="2">Belongs to the etk/wzc family.</text>
</comment>
<evidence type="ECO:0000259" key="18">
    <source>
        <dbReference type="Pfam" id="PF13807"/>
    </source>
</evidence>
<keyword evidence="5 19" id="KW-0808">Transferase</keyword>
<evidence type="ECO:0000313" key="20">
    <source>
        <dbReference type="Proteomes" id="UP000272908"/>
    </source>
</evidence>
<feature type="domain" description="Polysaccharide chain length determinant N-terminal" evidence="16">
    <location>
        <begin position="14"/>
        <end position="106"/>
    </location>
</feature>
<dbReference type="GO" id="GO:0005886">
    <property type="term" value="C:plasma membrane"/>
    <property type="evidence" value="ECO:0007669"/>
    <property type="project" value="UniProtKB-SubCell"/>
</dbReference>
<dbReference type="Pfam" id="PF02706">
    <property type="entry name" value="Wzz"/>
    <property type="match status" value="1"/>
</dbReference>
<dbReference type="EMBL" id="UIHC01000013">
    <property type="protein sequence ID" value="SUZ31981.1"/>
    <property type="molecule type" value="Genomic_DNA"/>
</dbReference>
<dbReference type="InterPro" id="IPR025669">
    <property type="entry name" value="AAA_dom"/>
</dbReference>
<keyword evidence="6 15" id="KW-0812">Transmembrane</keyword>
<comment type="subcellular location">
    <subcellularLocation>
        <location evidence="1">Cell inner membrane</location>
        <topology evidence="1">Multi-pass membrane protein</topology>
    </subcellularLocation>
</comment>
<feature type="transmembrane region" description="Helical" evidence="15">
    <location>
        <begin position="29"/>
        <end position="48"/>
    </location>
</feature>
<protein>
    <submittedName>
        <fullName evidence="19">Tyrosine-protein kinase in cps region</fullName>
        <ecNumber evidence="19">2.7.10.-</ecNumber>
    </submittedName>
</protein>
<evidence type="ECO:0000256" key="9">
    <source>
        <dbReference type="ARBA" id="ARBA00022840"/>
    </source>
</evidence>
<dbReference type="FunFam" id="3.40.50.300:FF:000527">
    <property type="entry name" value="Tyrosine-protein kinase etk"/>
    <property type="match status" value="1"/>
</dbReference>
<dbReference type="AlphaFoldDB" id="A0A3B0M7M2"/>
<comment type="catalytic activity">
    <reaction evidence="13">
        <text>L-tyrosyl-[protein] + ATP = O-phospho-L-tyrosyl-[protein] + ADP + H(+)</text>
        <dbReference type="Rhea" id="RHEA:10596"/>
        <dbReference type="Rhea" id="RHEA-COMP:10136"/>
        <dbReference type="Rhea" id="RHEA-COMP:20101"/>
        <dbReference type="ChEBI" id="CHEBI:15378"/>
        <dbReference type="ChEBI" id="CHEBI:30616"/>
        <dbReference type="ChEBI" id="CHEBI:46858"/>
        <dbReference type="ChEBI" id="CHEBI:61978"/>
        <dbReference type="ChEBI" id="CHEBI:456216"/>
    </reaction>
</comment>
<evidence type="ECO:0000256" key="15">
    <source>
        <dbReference type="SAM" id="Phobius"/>
    </source>
</evidence>
<evidence type="ECO:0000256" key="6">
    <source>
        <dbReference type="ARBA" id="ARBA00022692"/>
    </source>
</evidence>
<keyword evidence="14" id="KW-0175">Coiled coil</keyword>
<organism evidence="19 20">
    <name type="scientific">Roseinatronobacter ekhonensis</name>
    <dbReference type="NCBI Taxonomy" id="254356"/>
    <lineage>
        <taxon>Bacteria</taxon>
        <taxon>Pseudomonadati</taxon>
        <taxon>Pseudomonadota</taxon>
        <taxon>Alphaproteobacteria</taxon>
        <taxon>Rhodobacterales</taxon>
        <taxon>Paracoccaceae</taxon>
        <taxon>Roseinatronobacter</taxon>
    </lineage>
</organism>
<dbReference type="GO" id="GO:0004713">
    <property type="term" value="F:protein tyrosine kinase activity"/>
    <property type="evidence" value="ECO:0007669"/>
    <property type="project" value="UniProtKB-KW"/>
</dbReference>
<dbReference type="Pfam" id="PF23607">
    <property type="entry name" value="WZC_N"/>
    <property type="match status" value="1"/>
</dbReference>
<dbReference type="Pfam" id="PF13614">
    <property type="entry name" value="AAA_31"/>
    <property type="match status" value="1"/>
</dbReference>
<evidence type="ECO:0000256" key="12">
    <source>
        <dbReference type="ARBA" id="ARBA00023137"/>
    </source>
</evidence>
<name>A0A3B0M7M2_9RHOB</name>
<dbReference type="InterPro" id="IPR027417">
    <property type="entry name" value="P-loop_NTPase"/>
</dbReference>
<proteinExistence type="inferred from homology"/>
<feature type="domain" description="AAA" evidence="17">
    <location>
        <begin position="543"/>
        <end position="654"/>
    </location>
</feature>
<dbReference type="RefSeq" id="WP_121094631.1">
    <property type="nucleotide sequence ID" value="NZ_UIHC01000013.1"/>
</dbReference>
<keyword evidence="10 15" id="KW-1133">Transmembrane helix</keyword>
<dbReference type="InterPro" id="IPR003856">
    <property type="entry name" value="LPS_length_determ_N"/>
</dbReference>
<dbReference type="GO" id="GO:0005524">
    <property type="term" value="F:ATP binding"/>
    <property type="evidence" value="ECO:0007669"/>
    <property type="project" value="UniProtKB-KW"/>
</dbReference>
<dbReference type="OrthoDB" id="9775724at2"/>
<dbReference type="GO" id="GO:0042802">
    <property type="term" value="F:identical protein binding"/>
    <property type="evidence" value="ECO:0007669"/>
    <property type="project" value="UniProtKB-ARBA"/>
</dbReference>
<dbReference type="Pfam" id="PF13807">
    <property type="entry name" value="GNVR"/>
    <property type="match status" value="1"/>
</dbReference>
<evidence type="ECO:0000256" key="5">
    <source>
        <dbReference type="ARBA" id="ARBA00022679"/>
    </source>
</evidence>
<evidence type="ECO:0000256" key="4">
    <source>
        <dbReference type="ARBA" id="ARBA00022519"/>
    </source>
</evidence>
<dbReference type="CDD" id="cd05387">
    <property type="entry name" value="BY-kinase"/>
    <property type="match status" value="1"/>
</dbReference>
<dbReference type="EC" id="2.7.10.-" evidence="19"/>
<keyword evidence="7" id="KW-0547">Nucleotide-binding</keyword>
<evidence type="ECO:0000256" key="13">
    <source>
        <dbReference type="ARBA" id="ARBA00053015"/>
    </source>
</evidence>
<keyword evidence="11 15" id="KW-0472">Membrane</keyword>
<evidence type="ECO:0000256" key="3">
    <source>
        <dbReference type="ARBA" id="ARBA00022475"/>
    </source>
</evidence>
<keyword evidence="12" id="KW-0829">Tyrosine-protein kinase</keyword>
<keyword evidence="9" id="KW-0067">ATP-binding</keyword>
<dbReference type="PANTHER" id="PTHR32309">
    <property type="entry name" value="TYROSINE-PROTEIN KINASE"/>
    <property type="match status" value="1"/>
</dbReference>
<keyword evidence="8 19" id="KW-0418">Kinase</keyword>
<dbReference type="InterPro" id="IPR005702">
    <property type="entry name" value="Wzc-like_C"/>
</dbReference>
<keyword evidence="20" id="KW-1185">Reference proteome</keyword>
<reference evidence="20" key="1">
    <citation type="submission" date="2018-08" db="EMBL/GenBank/DDBJ databases">
        <authorList>
            <person name="Rodrigo-Torres L."/>
            <person name="Arahal R. D."/>
            <person name="Lucena T."/>
        </authorList>
    </citation>
    <scope>NUCLEOTIDE SEQUENCE [LARGE SCALE GENOMIC DNA]</scope>
    <source>
        <strain evidence="20">CECT 7235</strain>
    </source>
</reference>
<evidence type="ECO:0000256" key="8">
    <source>
        <dbReference type="ARBA" id="ARBA00022777"/>
    </source>
</evidence>
<feature type="coiled-coil region" evidence="14">
    <location>
        <begin position="320"/>
        <end position="402"/>
    </location>
</feature>
<dbReference type="Proteomes" id="UP000272908">
    <property type="component" value="Unassembled WGS sequence"/>
</dbReference>
<dbReference type="Gene3D" id="3.40.50.300">
    <property type="entry name" value="P-loop containing nucleotide triphosphate hydrolases"/>
    <property type="match status" value="1"/>
</dbReference>
<dbReference type="SUPFAM" id="SSF52540">
    <property type="entry name" value="P-loop containing nucleoside triphosphate hydrolases"/>
    <property type="match status" value="1"/>
</dbReference>
<evidence type="ECO:0000256" key="1">
    <source>
        <dbReference type="ARBA" id="ARBA00004429"/>
    </source>
</evidence>
<evidence type="ECO:0000259" key="16">
    <source>
        <dbReference type="Pfam" id="PF02706"/>
    </source>
</evidence>
<dbReference type="InterPro" id="IPR032807">
    <property type="entry name" value="GNVR"/>
</dbReference>
<keyword evidence="3" id="KW-1003">Cell membrane</keyword>
<keyword evidence="4" id="KW-0997">Cell inner membrane</keyword>
<evidence type="ECO:0000256" key="14">
    <source>
        <dbReference type="SAM" id="Coils"/>
    </source>
</evidence>
<dbReference type="InterPro" id="IPR050445">
    <property type="entry name" value="Bact_polysacc_biosynth/exp"/>
</dbReference>
<evidence type="ECO:0000256" key="11">
    <source>
        <dbReference type="ARBA" id="ARBA00023136"/>
    </source>
</evidence>
<gene>
    <name evidence="19" type="ORF">ROE7235_01732</name>
</gene>
<evidence type="ECO:0000313" key="19">
    <source>
        <dbReference type="EMBL" id="SUZ31981.1"/>
    </source>
</evidence>